<keyword evidence="11 15" id="KW-0547">Nucleotide-binding</keyword>
<evidence type="ECO:0000313" key="18">
    <source>
        <dbReference type="Proteomes" id="UP000264062"/>
    </source>
</evidence>
<organism evidence="17 18">
    <name type="scientific">candidate division WOR-3 bacterium</name>
    <dbReference type="NCBI Taxonomy" id="2052148"/>
    <lineage>
        <taxon>Bacteria</taxon>
        <taxon>Bacteria division WOR-3</taxon>
    </lineage>
</organism>
<accession>A0A350H935</accession>
<comment type="catalytic activity">
    <reaction evidence="13">
        <text>GMP + diphosphate = guanine + 5-phospho-alpha-D-ribose 1-diphosphate</text>
        <dbReference type="Rhea" id="RHEA:25424"/>
        <dbReference type="ChEBI" id="CHEBI:16235"/>
        <dbReference type="ChEBI" id="CHEBI:33019"/>
        <dbReference type="ChEBI" id="CHEBI:58017"/>
        <dbReference type="ChEBI" id="CHEBI:58115"/>
        <dbReference type="EC" id="2.4.2.8"/>
    </reaction>
    <physiologicalReaction direction="right-to-left" evidence="13">
        <dbReference type="Rhea" id="RHEA:25426"/>
    </physiologicalReaction>
</comment>
<dbReference type="Proteomes" id="UP000264062">
    <property type="component" value="Unassembled WGS sequence"/>
</dbReference>
<dbReference type="SUPFAM" id="SSF53271">
    <property type="entry name" value="PRTase-like"/>
    <property type="match status" value="1"/>
</dbReference>
<dbReference type="GO" id="GO:0000166">
    <property type="term" value="F:nucleotide binding"/>
    <property type="evidence" value="ECO:0007669"/>
    <property type="project" value="UniProtKB-KW"/>
</dbReference>
<dbReference type="GO" id="GO:0052657">
    <property type="term" value="F:guanine phosphoribosyltransferase activity"/>
    <property type="evidence" value="ECO:0007669"/>
    <property type="project" value="RHEA"/>
</dbReference>
<dbReference type="GO" id="GO:0032263">
    <property type="term" value="P:GMP salvage"/>
    <property type="evidence" value="ECO:0007669"/>
    <property type="project" value="TreeGrafter"/>
</dbReference>
<evidence type="ECO:0000256" key="7">
    <source>
        <dbReference type="ARBA" id="ARBA00022676"/>
    </source>
</evidence>
<evidence type="ECO:0000256" key="10">
    <source>
        <dbReference type="ARBA" id="ARBA00022726"/>
    </source>
</evidence>
<evidence type="ECO:0000256" key="11">
    <source>
        <dbReference type="ARBA" id="ARBA00022741"/>
    </source>
</evidence>
<evidence type="ECO:0000256" key="13">
    <source>
        <dbReference type="ARBA" id="ARBA00048811"/>
    </source>
</evidence>
<comment type="caution">
    <text evidence="17">The sequence shown here is derived from an EMBL/GenBank/DDBJ whole genome shotgun (WGS) entry which is preliminary data.</text>
</comment>
<comment type="subcellular location">
    <subcellularLocation>
        <location evidence="2 15">Cytoplasm</location>
    </subcellularLocation>
</comment>
<evidence type="ECO:0000256" key="5">
    <source>
        <dbReference type="ARBA" id="ARBA00011895"/>
    </source>
</evidence>
<dbReference type="InterPro" id="IPR000836">
    <property type="entry name" value="PRTase_dom"/>
</dbReference>
<dbReference type="NCBIfam" id="TIGR01203">
    <property type="entry name" value="HGPRTase"/>
    <property type="match status" value="1"/>
</dbReference>
<evidence type="ECO:0000256" key="3">
    <source>
        <dbReference type="ARBA" id="ARBA00004669"/>
    </source>
</evidence>
<evidence type="ECO:0000256" key="15">
    <source>
        <dbReference type="RuleBase" id="RU364099"/>
    </source>
</evidence>
<evidence type="ECO:0000313" key="17">
    <source>
        <dbReference type="EMBL" id="HAV92051.1"/>
    </source>
</evidence>
<evidence type="ECO:0000256" key="14">
    <source>
        <dbReference type="ARBA" id="ARBA00049402"/>
    </source>
</evidence>
<dbReference type="PANTHER" id="PTHR43340">
    <property type="entry name" value="HYPOXANTHINE-GUANINE PHOSPHORIBOSYLTRANSFERASE"/>
    <property type="match status" value="1"/>
</dbReference>
<name>A0A350H935_UNCW3</name>
<dbReference type="GO" id="GO:0000287">
    <property type="term" value="F:magnesium ion binding"/>
    <property type="evidence" value="ECO:0007669"/>
    <property type="project" value="TreeGrafter"/>
</dbReference>
<dbReference type="UniPathway" id="UPA00591">
    <property type="reaction ID" value="UER00648"/>
</dbReference>
<evidence type="ECO:0000256" key="2">
    <source>
        <dbReference type="ARBA" id="ARBA00004496"/>
    </source>
</evidence>
<comment type="cofactor">
    <cofactor evidence="1 15">
        <name>Mg(2+)</name>
        <dbReference type="ChEBI" id="CHEBI:18420"/>
    </cofactor>
</comment>
<dbReference type="AlphaFoldDB" id="A0A350H935"/>
<sequence>MSEKIEVYIKHDEIMSAIDDMAIKLNEEYKDKFPVFIVILKGAFMFASELVKRMNTPLNIDFMVISSYGSSTTSSGNVRIEEDIKINIENRHVIIIEDIIDTGQTIEKVKQKLSVNNPLSLKLVSLLDKPSRRIVKENPDYSCFQIEDKFVVGFGLDYNQMYRNLPYIGILTEVK</sequence>
<keyword evidence="12 15" id="KW-0460">Magnesium</keyword>
<evidence type="ECO:0000256" key="6">
    <source>
        <dbReference type="ARBA" id="ARBA00022490"/>
    </source>
</evidence>
<comment type="similarity">
    <text evidence="4 15">Belongs to the purine/pyrimidine phosphoribosyltransferase family.</text>
</comment>
<evidence type="ECO:0000259" key="16">
    <source>
        <dbReference type="Pfam" id="PF00156"/>
    </source>
</evidence>
<dbReference type="PANTHER" id="PTHR43340:SF1">
    <property type="entry name" value="HYPOXANTHINE PHOSPHORIBOSYLTRANSFERASE"/>
    <property type="match status" value="1"/>
</dbReference>
<feature type="domain" description="Phosphoribosyltransferase" evidence="16">
    <location>
        <begin position="11"/>
        <end position="158"/>
    </location>
</feature>
<evidence type="ECO:0000256" key="12">
    <source>
        <dbReference type="ARBA" id="ARBA00022842"/>
    </source>
</evidence>
<dbReference type="Gene3D" id="3.40.50.2020">
    <property type="match status" value="1"/>
</dbReference>
<evidence type="ECO:0000256" key="1">
    <source>
        <dbReference type="ARBA" id="ARBA00001946"/>
    </source>
</evidence>
<dbReference type="Pfam" id="PF00156">
    <property type="entry name" value="Pribosyltran"/>
    <property type="match status" value="1"/>
</dbReference>
<evidence type="ECO:0000256" key="4">
    <source>
        <dbReference type="ARBA" id="ARBA00008391"/>
    </source>
</evidence>
<keyword evidence="10 15" id="KW-0660">Purine salvage</keyword>
<dbReference type="GO" id="GO:0005829">
    <property type="term" value="C:cytosol"/>
    <property type="evidence" value="ECO:0007669"/>
    <property type="project" value="TreeGrafter"/>
</dbReference>
<dbReference type="GO" id="GO:0004422">
    <property type="term" value="F:hypoxanthine phosphoribosyltransferase activity"/>
    <property type="evidence" value="ECO:0007669"/>
    <property type="project" value="InterPro"/>
</dbReference>
<gene>
    <name evidence="17" type="primary">hpt</name>
    <name evidence="17" type="ORF">DCW38_02590</name>
</gene>
<keyword evidence="9 15" id="KW-0479">Metal-binding</keyword>
<dbReference type="GO" id="GO:0006178">
    <property type="term" value="P:guanine salvage"/>
    <property type="evidence" value="ECO:0007669"/>
    <property type="project" value="TreeGrafter"/>
</dbReference>
<dbReference type="GO" id="GO:0046100">
    <property type="term" value="P:hypoxanthine metabolic process"/>
    <property type="evidence" value="ECO:0007669"/>
    <property type="project" value="TreeGrafter"/>
</dbReference>
<dbReference type="FunFam" id="3.40.50.2020:FF:000006">
    <property type="entry name" value="Hypoxanthine phosphoribosyltransferase"/>
    <property type="match status" value="1"/>
</dbReference>
<comment type="catalytic activity">
    <reaction evidence="14">
        <text>IMP + diphosphate = hypoxanthine + 5-phospho-alpha-D-ribose 1-diphosphate</text>
        <dbReference type="Rhea" id="RHEA:17973"/>
        <dbReference type="ChEBI" id="CHEBI:17368"/>
        <dbReference type="ChEBI" id="CHEBI:33019"/>
        <dbReference type="ChEBI" id="CHEBI:58017"/>
        <dbReference type="ChEBI" id="CHEBI:58053"/>
        <dbReference type="EC" id="2.4.2.8"/>
    </reaction>
    <physiologicalReaction direction="right-to-left" evidence="14">
        <dbReference type="Rhea" id="RHEA:17975"/>
    </physiologicalReaction>
</comment>
<comment type="pathway">
    <text evidence="3 15">Purine metabolism; IMP biosynthesis via salvage pathway; IMP from hypoxanthine: step 1/1.</text>
</comment>
<keyword evidence="6 15" id="KW-0963">Cytoplasm</keyword>
<dbReference type="EMBL" id="DMZY01000080">
    <property type="protein sequence ID" value="HAV92051.1"/>
    <property type="molecule type" value="Genomic_DNA"/>
</dbReference>
<reference evidence="17 18" key="1">
    <citation type="journal article" date="2018" name="Nat. Biotechnol.">
        <title>A standardized bacterial taxonomy based on genome phylogeny substantially revises the tree of life.</title>
        <authorList>
            <person name="Parks D.H."/>
            <person name="Chuvochina M."/>
            <person name="Waite D.W."/>
            <person name="Rinke C."/>
            <person name="Skarshewski A."/>
            <person name="Chaumeil P.A."/>
            <person name="Hugenholtz P."/>
        </authorList>
    </citation>
    <scope>NUCLEOTIDE SEQUENCE [LARGE SCALE GENOMIC DNA]</scope>
    <source>
        <strain evidence="17">UBA9956</strain>
    </source>
</reference>
<proteinExistence type="inferred from homology"/>
<dbReference type="GO" id="GO:0032264">
    <property type="term" value="P:IMP salvage"/>
    <property type="evidence" value="ECO:0007669"/>
    <property type="project" value="UniProtKB-UniPathway"/>
</dbReference>
<keyword evidence="8 15" id="KW-0808">Transferase</keyword>
<dbReference type="InterPro" id="IPR005904">
    <property type="entry name" value="Hxn_phspho_trans"/>
</dbReference>
<dbReference type="InterPro" id="IPR029057">
    <property type="entry name" value="PRTase-like"/>
</dbReference>
<evidence type="ECO:0000256" key="8">
    <source>
        <dbReference type="ARBA" id="ARBA00022679"/>
    </source>
</evidence>
<dbReference type="EC" id="2.4.2.8" evidence="5 15"/>
<dbReference type="InterPro" id="IPR050408">
    <property type="entry name" value="HGPRT"/>
</dbReference>
<dbReference type="GO" id="GO:0006166">
    <property type="term" value="P:purine ribonucleoside salvage"/>
    <property type="evidence" value="ECO:0007669"/>
    <property type="project" value="UniProtKB-KW"/>
</dbReference>
<protein>
    <recommendedName>
        <fullName evidence="5 15">Hypoxanthine phosphoribosyltransferase</fullName>
        <ecNumber evidence="5 15">2.4.2.8</ecNumber>
    </recommendedName>
</protein>
<dbReference type="CDD" id="cd06223">
    <property type="entry name" value="PRTases_typeI"/>
    <property type="match status" value="1"/>
</dbReference>
<evidence type="ECO:0000256" key="9">
    <source>
        <dbReference type="ARBA" id="ARBA00022723"/>
    </source>
</evidence>
<keyword evidence="7 15" id="KW-0328">Glycosyltransferase</keyword>